<name>A0A4Q7PLH1_9FLAO</name>
<keyword evidence="3" id="KW-1185">Reference proteome</keyword>
<dbReference type="PROSITE" id="PS51257">
    <property type="entry name" value="PROKAR_LIPOPROTEIN"/>
    <property type="match status" value="1"/>
</dbReference>
<evidence type="ECO:0000313" key="3">
    <source>
        <dbReference type="Proteomes" id="UP000292262"/>
    </source>
</evidence>
<dbReference type="OrthoDB" id="1426588at2"/>
<dbReference type="RefSeq" id="WP_130285655.1">
    <property type="nucleotide sequence ID" value="NZ_SGXE01000001.1"/>
</dbReference>
<evidence type="ECO:0008006" key="4">
    <source>
        <dbReference type="Google" id="ProtNLM"/>
    </source>
</evidence>
<reference evidence="2 3" key="1">
    <citation type="submission" date="2019-02" db="EMBL/GenBank/DDBJ databases">
        <title>Genomic Encyclopedia of Type Strains, Phase IV (KMG-IV): sequencing the most valuable type-strain genomes for metagenomic binning, comparative biology and taxonomic classification.</title>
        <authorList>
            <person name="Goeker M."/>
        </authorList>
    </citation>
    <scope>NUCLEOTIDE SEQUENCE [LARGE SCALE GENOMIC DNA]</scope>
    <source>
        <strain evidence="2 3">DSM 17196</strain>
    </source>
</reference>
<organism evidence="2 3">
    <name type="scientific">Aquimarina brevivitae</name>
    <dbReference type="NCBI Taxonomy" id="323412"/>
    <lineage>
        <taxon>Bacteria</taxon>
        <taxon>Pseudomonadati</taxon>
        <taxon>Bacteroidota</taxon>
        <taxon>Flavobacteriia</taxon>
        <taxon>Flavobacteriales</taxon>
        <taxon>Flavobacteriaceae</taxon>
        <taxon>Aquimarina</taxon>
    </lineage>
</organism>
<dbReference type="Proteomes" id="UP000292262">
    <property type="component" value="Unassembled WGS sequence"/>
</dbReference>
<keyword evidence="1" id="KW-0732">Signal</keyword>
<evidence type="ECO:0000256" key="1">
    <source>
        <dbReference type="SAM" id="SignalP"/>
    </source>
</evidence>
<accession>A0A4Q7PLH1</accession>
<gene>
    <name evidence="2" type="ORF">EV197_1070</name>
</gene>
<dbReference type="AlphaFoldDB" id="A0A4Q7PLH1"/>
<evidence type="ECO:0000313" key="2">
    <source>
        <dbReference type="EMBL" id="RZS99842.1"/>
    </source>
</evidence>
<proteinExistence type="predicted"/>
<comment type="caution">
    <text evidence="2">The sequence shown here is derived from an EMBL/GenBank/DDBJ whole genome shotgun (WGS) entry which is preliminary data.</text>
</comment>
<dbReference type="EMBL" id="SGXE01000001">
    <property type="protein sequence ID" value="RZS99842.1"/>
    <property type="molecule type" value="Genomic_DNA"/>
</dbReference>
<sequence>MKFTTLLYLMLSLLLISCSTEDNDDTLVEILGTWQSTAVELQTAADLDRDGTANTNVLLEIPCYSASFIFENNGVGAFEASIITEETDEASDEITFSCQELERSDFLWRLEENQLVLTNPNDSSDITIFRITLNNNNTLEVFAVRPFNDIPADFLFRRQ</sequence>
<feature type="signal peptide" evidence="1">
    <location>
        <begin position="1"/>
        <end position="24"/>
    </location>
</feature>
<protein>
    <recommendedName>
        <fullName evidence="4">Lipocalin-like protein</fullName>
    </recommendedName>
</protein>
<feature type="chain" id="PRO_5020737175" description="Lipocalin-like protein" evidence="1">
    <location>
        <begin position="25"/>
        <end position="159"/>
    </location>
</feature>